<accession>A0A1G7BVE5</accession>
<evidence type="ECO:0000313" key="2">
    <source>
        <dbReference type="Proteomes" id="UP000198748"/>
    </source>
</evidence>
<keyword evidence="2" id="KW-1185">Reference proteome</keyword>
<evidence type="ECO:0000313" key="1">
    <source>
        <dbReference type="EMBL" id="SDE31101.1"/>
    </source>
</evidence>
<dbReference type="AlphaFoldDB" id="A0A1G7BVE5"/>
<dbReference type="EMBL" id="FNAN01000004">
    <property type="protein sequence ID" value="SDE31101.1"/>
    <property type="molecule type" value="Genomic_DNA"/>
</dbReference>
<protein>
    <submittedName>
        <fullName evidence="1">Uncharacterized protein</fullName>
    </submittedName>
</protein>
<name>A0A1G7BVE5_9BACT</name>
<dbReference type="Proteomes" id="UP000198748">
    <property type="component" value="Unassembled WGS sequence"/>
</dbReference>
<reference evidence="2" key="1">
    <citation type="submission" date="2016-10" db="EMBL/GenBank/DDBJ databases">
        <authorList>
            <person name="Varghese N."/>
            <person name="Submissions S."/>
        </authorList>
    </citation>
    <scope>NUCLEOTIDE SEQUENCE [LARGE SCALE GENOMIC DNA]</scope>
    <source>
        <strain evidence="2">DSM 25329</strain>
    </source>
</reference>
<gene>
    <name evidence="1" type="ORF">SAMN04487996_104323</name>
</gene>
<organism evidence="1 2">
    <name type="scientific">Dyadobacter soli</name>
    <dbReference type="NCBI Taxonomy" id="659014"/>
    <lineage>
        <taxon>Bacteria</taxon>
        <taxon>Pseudomonadati</taxon>
        <taxon>Bacteroidota</taxon>
        <taxon>Cytophagia</taxon>
        <taxon>Cytophagales</taxon>
        <taxon>Spirosomataceae</taxon>
        <taxon>Dyadobacter</taxon>
    </lineage>
</organism>
<proteinExistence type="predicted"/>
<sequence length="44" mass="5015">MLRLKLANSWSFSIGMGIYKKEPGNDQTLQSDHARLQCVLYLST</sequence>